<evidence type="ECO:0000313" key="3">
    <source>
        <dbReference type="Proteomes" id="UP001320876"/>
    </source>
</evidence>
<evidence type="ECO:0000256" key="1">
    <source>
        <dbReference type="SAM" id="Phobius"/>
    </source>
</evidence>
<reference evidence="2 3" key="1">
    <citation type="submission" date="2022-10" db="EMBL/GenBank/DDBJ databases">
        <title>Luteolibacter arcticus strain CCTCC AB 2014275, whole genome shotgun sequencing project.</title>
        <authorList>
            <person name="Zhao G."/>
            <person name="Shen L."/>
        </authorList>
    </citation>
    <scope>NUCLEOTIDE SEQUENCE [LARGE SCALE GENOMIC DNA]</scope>
    <source>
        <strain evidence="2 3">CCTCC AB 2014275</strain>
    </source>
</reference>
<dbReference type="EMBL" id="JAPDDT010000002">
    <property type="protein sequence ID" value="MCW1922236.1"/>
    <property type="molecule type" value="Genomic_DNA"/>
</dbReference>
<evidence type="ECO:0000313" key="2">
    <source>
        <dbReference type="EMBL" id="MCW1922236.1"/>
    </source>
</evidence>
<dbReference type="RefSeq" id="WP_264486345.1">
    <property type="nucleotide sequence ID" value="NZ_JAPDDT010000002.1"/>
</dbReference>
<sequence length="177" mass="19768">MSALKQIRLAIGLVIAGLVFSGVTAFPLLHELRLLSFVMTGEARANPDLHEGLLHWILTVREGLEVTHERYPFLAYGTDWLAFGHLVIALFFILPWREPARYQGVLRVGVVASFAVIPLALICGPIRGIPFGWRMIDCSFGLLCLPPLLFALRKIRELQSITPWEWGASDGEPPRAQ</sequence>
<keyword evidence="1" id="KW-0812">Transmembrane</keyword>
<feature type="transmembrane region" description="Helical" evidence="1">
    <location>
        <begin position="105"/>
        <end position="127"/>
    </location>
</feature>
<proteinExistence type="predicted"/>
<name>A0ABT3GFJ9_9BACT</name>
<feature type="transmembrane region" description="Helical" evidence="1">
    <location>
        <begin position="133"/>
        <end position="152"/>
    </location>
</feature>
<dbReference type="Proteomes" id="UP001320876">
    <property type="component" value="Unassembled WGS sequence"/>
</dbReference>
<keyword evidence="1" id="KW-0472">Membrane</keyword>
<comment type="caution">
    <text evidence="2">The sequence shown here is derived from an EMBL/GenBank/DDBJ whole genome shotgun (WGS) entry which is preliminary data.</text>
</comment>
<keyword evidence="1" id="KW-1133">Transmembrane helix</keyword>
<gene>
    <name evidence="2" type="ORF">OKA05_06705</name>
</gene>
<accession>A0ABT3GFJ9</accession>
<organism evidence="2 3">
    <name type="scientific">Luteolibacter arcticus</name>
    <dbReference type="NCBI Taxonomy" id="1581411"/>
    <lineage>
        <taxon>Bacteria</taxon>
        <taxon>Pseudomonadati</taxon>
        <taxon>Verrucomicrobiota</taxon>
        <taxon>Verrucomicrobiia</taxon>
        <taxon>Verrucomicrobiales</taxon>
        <taxon>Verrucomicrobiaceae</taxon>
        <taxon>Luteolibacter</taxon>
    </lineage>
</organism>
<protein>
    <recommendedName>
        <fullName evidence="4">Cytoplasmic membrane protein</fullName>
    </recommendedName>
</protein>
<feature type="transmembrane region" description="Helical" evidence="1">
    <location>
        <begin position="73"/>
        <end position="93"/>
    </location>
</feature>
<keyword evidence="3" id="KW-1185">Reference proteome</keyword>
<evidence type="ECO:0008006" key="4">
    <source>
        <dbReference type="Google" id="ProtNLM"/>
    </source>
</evidence>